<dbReference type="SMART" id="SM00506">
    <property type="entry name" value="A1pp"/>
    <property type="match status" value="1"/>
</dbReference>
<dbReference type="PANTHER" id="PTHR11106:SF27">
    <property type="entry name" value="MACRO DOMAIN-CONTAINING PROTEIN"/>
    <property type="match status" value="1"/>
</dbReference>
<organism evidence="2 3">
    <name type="scientific">Vibrio nereis</name>
    <dbReference type="NCBI Taxonomy" id="693"/>
    <lineage>
        <taxon>Bacteria</taxon>
        <taxon>Pseudomonadati</taxon>
        <taxon>Pseudomonadota</taxon>
        <taxon>Gammaproteobacteria</taxon>
        <taxon>Vibrionales</taxon>
        <taxon>Vibrionaceae</taxon>
        <taxon>Vibrio</taxon>
    </lineage>
</organism>
<name>A0A0M0HS88_VIBNE</name>
<evidence type="ECO:0000259" key="1">
    <source>
        <dbReference type="PROSITE" id="PS51154"/>
    </source>
</evidence>
<dbReference type="InterPro" id="IPR002589">
    <property type="entry name" value="Macro_dom"/>
</dbReference>
<keyword evidence="3" id="KW-1185">Reference proteome</keyword>
<feature type="domain" description="Macro" evidence="1">
    <location>
        <begin position="1"/>
        <end position="168"/>
    </location>
</feature>
<dbReference type="NCBIfam" id="NF001664">
    <property type="entry name" value="PRK00431.1-6"/>
    <property type="match status" value="1"/>
</dbReference>
<dbReference type="CDD" id="cd02908">
    <property type="entry name" value="Macro_OAADPr_deacetylase"/>
    <property type="match status" value="1"/>
</dbReference>
<evidence type="ECO:0000313" key="3">
    <source>
        <dbReference type="Proteomes" id="UP000037515"/>
    </source>
</evidence>
<dbReference type="AlphaFoldDB" id="A0A0M0HS88"/>
<dbReference type="Pfam" id="PF01661">
    <property type="entry name" value="Macro"/>
    <property type="match status" value="1"/>
</dbReference>
<dbReference type="OrthoDB" id="6194521at2"/>
<comment type="caution">
    <text evidence="2">The sequence shown here is derived from an EMBL/GenBank/DDBJ whole genome shotgun (WGS) entry which is preliminary data.</text>
</comment>
<dbReference type="SUPFAM" id="SSF52949">
    <property type="entry name" value="Macro domain-like"/>
    <property type="match status" value="1"/>
</dbReference>
<dbReference type="STRING" id="693.AKJ17_06030"/>
<sequence>MENIFLVNGDITKANVDAIVNAANTTLLGGGGVDGAIHRAAGAELLQACSQLDAVNGVRCPFGQARITTAGKLNAKFVIHTVGPIYKNSPNPKATLESAYENSLDLALANGCRTVALPAISCGVYGYPLDEAATIAISVCRRKKYQTLTMTFYLFGEDVLLAWQKALG</sequence>
<reference evidence="3" key="1">
    <citation type="submission" date="2015-08" db="EMBL/GenBank/DDBJ databases">
        <title>Vibrio galatheae sp. nov., a novel member of the Vibrionaceae family isolated from the Solomon Islands.</title>
        <authorList>
            <person name="Giubergia S."/>
            <person name="Machado H."/>
            <person name="Mateiu R.V."/>
            <person name="Gram L."/>
        </authorList>
    </citation>
    <scope>NUCLEOTIDE SEQUENCE [LARGE SCALE GENOMIC DNA]</scope>
    <source>
        <strain evidence="3">DSM 19584</strain>
    </source>
</reference>
<gene>
    <name evidence="2" type="ORF">AKJ17_06030</name>
</gene>
<protein>
    <submittedName>
        <fullName evidence="2">Appr-1-p processing protein</fullName>
    </submittedName>
</protein>
<proteinExistence type="predicted"/>
<dbReference type="PANTHER" id="PTHR11106">
    <property type="entry name" value="GANGLIOSIDE INDUCED DIFFERENTIATION ASSOCIATED PROTEIN 2-RELATED"/>
    <property type="match status" value="1"/>
</dbReference>
<accession>A0A0M0HS88</accession>
<dbReference type="InterPro" id="IPR043472">
    <property type="entry name" value="Macro_dom-like"/>
</dbReference>
<dbReference type="Proteomes" id="UP000037515">
    <property type="component" value="Unassembled WGS sequence"/>
</dbReference>
<evidence type="ECO:0000313" key="2">
    <source>
        <dbReference type="EMBL" id="KOO04463.1"/>
    </source>
</evidence>
<dbReference type="PATRIC" id="fig|693.5.peg.1229"/>
<dbReference type="PROSITE" id="PS51154">
    <property type="entry name" value="MACRO"/>
    <property type="match status" value="1"/>
</dbReference>
<dbReference type="EMBL" id="LHPJ01000005">
    <property type="protein sequence ID" value="KOO04463.1"/>
    <property type="molecule type" value="Genomic_DNA"/>
</dbReference>
<dbReference type="Gene3D" id="3.40.220.10">
    <property type="entry name" value="Leucine Aminopeptidase, subunit E, domain 1"/>
    <property type="match status" value="1"/>
</dbReference>
<dbReference type="RefSeq" id="WP_053394875.1">
    <property type="nucleotide sequence ID" value="NZ_LHPJ01000005.1"/>
</dbReference>